<sequence length="138" mass="15867">MGARDEAERSTTYRTFAPVKRRQKNIQIASGEGLFANYRTANKKGPTLTQEESGRSRSSTERLWRFYDWMTRQVDESEVQFKESDQGVAPHLRNRTKGTMTHTLSHARGGSHRAHTVERHWPPNVLQRRTSTGNAVQL</sequence>
<accession>D0A353</accession>
<dbReference type="GeneID" id="23865896"/>
<evidence type="ECO:0000313" key="2">
    <source>
        <dbReference type="EMBL" id="CBH15697.1"/>
    </source>
</evidence>
<dbReference type="AlphaFoldDB" id="D0A353"/>
<evidence type="ECO:0000256" key="1">
    <source>
        <dbReference type="SAM" id="MobiDB-lite"/>
    </source>
</evidence>
<dbReference type="KEGG" id="tbg:TbgDal_X7860"/>
<gene>
    <name evidence="2" type="ORF">TbgDal_X7860</name>
</gene>
<name>D0A353_TRYB9</name>
<feature type="region of interest" description="Disordered" evidence="1">
    <location>
        <begin position="79"/>
        <end position="98"/>
    </location>
</feature>
<proteinExistence type="predicted"/>
<reference evidence="3" key="1">
    <citation type="journal article" date="2010" name="PLoS Negl. Trop. Dis.">
        <title>The genome sequence of Trypanosoma brucei gambiense, causative agent of chronic human african trypanosomiasis.</title>
        <authorList>
            <person name="Jackson A.P."/>
            <person name="Sanders M."/>
            <person name="Berry A."/>
            <person name="McQuillan J."/>
            <person name="Aslett M.A."/>
            <person name="Quail M.A."/>
            <person name="Chukualim B."/>
            <person name="Capewell P."/>
            <person name="MacLeod A."/>
            <person name="Melville S.E."/>
            <person name="Gibson W."/>
            <person name="Barry J.D."/>
            <person name="Berriman M."/>
            <person name="Hertz-Fowler C."/>
        </authorList>
    </citation>
    <scope>NUCLEOTIDE SEQUENCE [LARGE SCALE GENOMIC DNA]</scope>
    <source>
        <strain evidence="3">MHOM/CI/86/DAL972</strain>
    </source>
</reference>
<evidence type="ECO:0000313" key="3">
    <source>
        <dbReference type="Proteomes" id="UP000002316"/>
    </source>
</evidence>
<organism evidence="2 3">
    <name type="scientific">Trypanosoma brucei gambiense (strain MHOM/CI/86/DAL972)</name>
    <dbReference type="NCBI Taxonomy" id="679716"/>
    <lineage>
        <taxon>Eukaryota</taxon>
        <taxon>Discoba</taxon>
        <taxon>Euglenozoa</taxon>
        <taxon>Kinetoplastea</taxon>
        <taxon>Metakinetoplastina</taxon>
        <taxon>Trypanosomatida</taxon>
        <taxon>Trypanosomatidae</taxon>
        <taxon>Trypanosoma</taxon>
    </lineage>
</organism>
<protein>
    <submittedName>
        <fullName evidence="2">Uncharacterized protein</fullName>
    </submittedName>
</protein>
<dbReference type="Proteomes" id="UP000002316">
    <property type="component" value="Chromosome 10"/>
</dbReference>
<dbReference type="RefSeq" id="XP_011777961.1">
    <property type="nucleotide sequence ID" value="XM_011779659.1"/>
</dbReference>
<feature type="region of interest" description="Disordered" evidence="1">
    <location>
        <begin position="38"/>
        <end position="57"/>
    </location>
</feature>
<dbReference type="EMBL" id="FN554973">
    <property type="protein sequence ID" value="CBH15697.1"/>
    <property type="molecule type" value="Genomic_DNA"/>
</dbReference>